<feature type="signal peptide" evidence="1">
    <location>
        <begin position="1"/>
        <end position="34"/>
    </location>
</feature>
<dbReference type="Proteomes" id="UP000689967">
    <property type="component" value="Unassembled WGS sequence"/>
</dbReference>
<dbReference type="PANTHER" id="PTHR12302:SF3">
    <property type="entry name" value="SERINE_THREONINE-PROTEIN KINASE 31"/>
    <property type="match status" value="1"/>
</dbReference>
<protein>
    <submittedName>
        <fullName evidence="3">Thermonuclease family protein</fullName>
    </submittedName>
</protein>
<evidence type="ECO:0000259" key="2">
    <source>
        <dbReference type="PROSITE" id="PS50830"/>
    </source>
</evidence>
<dbReference type="PROSITE" id="PS50830">
    <property type="entry name" value="TNASE_3"/>
    <property type="match status" value="1"/>
</dbReference>
<proteinExistence type="predicted"/>
<dbReference type="InterPro" id="IPR016071">
    <property type="entry name" value="Staphylococal_nuclease_OB-fold"/>
</dbReference>
<dbReference type="PROSITE" id="PS01123">
    <property type="entry name" value="TNASE_1"/>
    <property type="match status" value="1"/>
</dbReference>
<evidence type="ECO:0000313" key="4">
    <source>
        <dbReference type="Proteomes" id="UP000689967"/>
    </source>
</evidence>
<organism evidence="3 4">
    <name type="scientific">Falsiroseomonas oleicola</name>
    <dbReference type="NCBI Taxonomy" id="2801474"/>
    <lineage>
        <taxon>Bacteria</taxon>
        <taxon>Pseudomonadati</taxon>
        <taxon>Pseudomonadota</taxon>
        <taxon>Alphaproteobacteria</taxon>
        <taxon>Acetobacterales</taxon>
        <taxon>Roseomonadaceae</taxon>
        <taxon>Falsiroseomonas</taxon>
    </lineage>
</organism>
<dbReference type="PANTHER" id="PTHR12302">
    <property type="entry name" value="EBNA2 BINDING PROTEIN P100"/>
    <property type="match status" value="1"/>
</dbReference>
<comment type="caution">
    <text evidence="3">The sequence shown here is derived from an EMBL/GenBank/DDBJ whole genome shotgun (WGS) entry which is preliminary data.</text>
</comment>
<feature type="domain" description="TNase-like" evidence="2">
    <location>
        <begin position="35"/>
        <end position="156"/>
    </location>
</feature>
<dbReference type="Pfam" id="PF00565">
    <property type="entry name" value="SNase"/>
    <property type="match status" value="1"/>
</dbReference>
<accession>A0ABS6HBR6</accession>
<reference evidence="3 4" key="1">
    <citation type="submission" date="2021-01" db="EMBL/GenBank/DDBJ databases">
        <title>Roseomonas sp. nov, a bacterium isolated from an oil production mixture in Yumen Oilfield.</title>
        <authorList>
            <person name="Wu D."/>
        </authorList>
    </citation>
    <scope>NUCLEOTIDE SEQUENCE [LARGE SCALE GENOMIC DNA]</scope>
    <source>
        <strain evidence="3 4">ROY-5-3</strain>
    </source>
</reference>
<dbReference type="SMART" id="SM00318">
    <property type="entry name" value="SNc"/>
    <property type="match status" value="1"/>
</dbReference>
<keyword evidence="4" id="KW-1185">Reference proteome</keyword>
<name>A0ABS6HBR6_9PROT</name>
<gene>
    <name evidence="3" type="ORF">JJQ90_20680</name>
</gene>
<dbReference type="InterPro" id="IPR002071">
    <property type="entry name" value="Thermonucl_AS"/>
</dbReference>
<evidence type="ECO:0000256" key="1">
    <source>
        <dbReference type="SAM" id="SignalP"/>
    </source>
</evidence>
<feature type="chain" id="PRO_5045993368" evidence="1">
    <location>
        <begin position="35"/>
        <end position="174"/>
    </location>
</feature>
<keyword evidence="1" id="KW-0732">Signal</keyword>
<sequence>MNTGLYRLANLSVQRFCAALSVLLLIAVVNPAHAQELRGRIVAISDGDTVTLLTPQRQQVRIRLHGIDAPESRQPYGTRSQQMLSRLVFGRQVRVEVVDIDRYRRTVGRIHVGRTDAGAEMVRLGGAWVYRQYTNDPVYIRFEDQARRGRRGLWSMPEAQRIPPWEWRSARRRR</sequence>
<dbReference type="EMBL" id="JAERQM010000006">
    <property type="protein sequence ID" value="MBU8546150.1"/>
    <property type="molecule type" value="Genomic_DNA"/>
</dbReference>
<evidence type="ECO:0000313" key="3">
    <source>
        <dbReference type="EMBL" id="MBU8546150.1"/>
    </source>
</evidence>